<organism evidence="2 3">
    <name type="scientific">Janthinobacterium fluminis</name>
    <dbReference type="NCBI Taxonomy" id="2987524"/>
    <lineage>
        <taxon>Bacteria</taxon>
        <taxon>Pseudomonadati</taxon>
        <taxon>Pseudomonadota</taxon>
        <taxon>Betaproteobacteria</taxon>
        <taxon>Burkholderiales</taxon>
        <taxon>Oxalobacteraceae</taxon>
        <taxon>Janthinobacterium</taxon>
    </lineage>
</organism>
<dbReference type="PROSITE" id="PS51819">
    <property type="entry name" value="VOC"/>
    <property type="match status" value="1"/>
</dbReference>
<dbReference type="InterPro" id="IPR037523">
    <property type="entry name" value="VOC_core"/>
</dbReference>
<evidence type="ECO:0000313" key="2">
    <source>
        <dbReference type="EMBL" id="MDC8756849.1"/>
    </source>
</evidence>
<evidence type="ECO:0000313" key="3">
    <source>
        <dbReference type="Proteomes" id="UP001221208"/>
    </source>
</evidence>
<gene>
    <name evidence="2" type="ORF">OIK44_04515</name>
</gene>
<dbReference type="InterPro" id="IPR004360">
    <property type="entry name" value="Glyas_Fos-R_dOase_dom"/>
</dbReference>
<dbReference type="PANTHER" id="PTHR34109">
    <property type="entry name" value="BNAUNNG04460D PROTEIN-RELATED"/>
    <property type="match status" value="1"/>
</dbReference>
<dbReference type="Proteomes" id="UP001221208">
    <property type="component" value="Unassembled WGS sequence"/>
</dbReference>
<reference evidence="2 3" key="1">
    <citation type="submission" date="2022-10" db="EMBL/GenBank/DDBJ databases">
        <title>Janthinobacterium sp. hw3 Genome sequencing.</title>
        <authorList>
            <person name="Park S."/>
        </authorList>
    </citation>
    <scope>NUCLEOTIDE SEQUENCE [LARGE SCALE GENOMIC DNA]</scope>
    <source>
        <strain evidence="3">hw3</strain>
    </source>
</reference>
<dbReference type="Gene3D" id="3.30.720.110">
    <property type="match status" value="1"/>
</dbReference>
<comment type="caution">
    <text evidence="2">The sequence shown here is derived from an EMBL/GenBank/DDBJ whole genome shotgun (WGS) entry which is preliminary data.</text>
</comment>
<dbReference type="Pfam" id="PF00903">
    <property type="entry name" value="Glyoxalase"/>
    <property type="match status" value="1"/>
</dbReference>
<dbReference type="SUPFAM" id="SSF54593">
    <property type="entry name" value="Glyoxalase/Bleomycin resistance protein/Dihydroxybiphenyl dioxygenase"/>
    <property type="match status" value="1"/>
</dbReference>
<dbReference type="PANTHER" id="PTHR34109:SF1">
    <property type="entry name" value="VOC DOMAIN-CONTAINING PROTEIN"/>
    <property type="match status" value="1"/>
</dbReference>
<dbReference type="RefSeq" id="WP_273669504.1">
    <property type="nucleotide sequence ID" value="NZ_JAQQXR010000001.1"/>
</dbReference>
<dbReference type="EMBL" id="JAQQXR010000001">
    <property type="protein sequence ID" value="MDC8756849.1"/>
    <property type="molecule type" value="Genomic_DNA"/>
</dbReference>
<sequence length="152" mass="16420">MSTPLAVPANCLTPYLIIADAAKAMAFYQRVFGATELFRLADAAGKIGHAEMRIGEATLMLADEYPDFGALGPARVGGTPVTLHLYVADVDATVGLALDAQATLLRPVKDEFFGDRTATIVDPFGHRWHLATRVETVSPEEMQRRWDSAMAG</sequence>
<name>A0ABT5JVU8_9BURK</name>
<feature type="domain" description="VOC" evidence="1">
    <location>
        <begin position="8"/>
        <end position="133"/>
    </location>
</feature>
<dbReference type="InterPro" id="IPR029068">
    <property type="entry name" value="Glyas_Bleomycin-R_OHBP_Dase"/>
</dbReference>
<evidence type="ECO:0000259" key="1">
    <source>
        <dbReference type="PROSITE" id="PS51819"/>
    </source>
</evidence>
<proteinExistence type="predicted"/>
<accession>A0ABT5JVU8</accession>
<protein>
    <submittedName>
        <fullName evidence="2">VOC family protein</fullName>
    </submittedName>
</protein>
<dbReference type="CDD" id="cd07246">
    <property type="entry name" value="VOC_like"/>
    <property type="match status" value="1"/>
</dbReference>
<dbReference type="Gene3D" id="3.30.720.120">
    <property type="match status" value="1"/>
</dbReference>
<keyword evidence="3" id="KW-1185">Reference proteome</keyword>